<dbReference type="InterPro" id="IPR051045">
    <property type="entry name" value="TonB-dependent_transducer"/>
</dbReference>
<dbReference type="RefSeq" id="WP_008822467.1">
    <property type="nucleotide sequence ID" value="NZ_CAKAQX010000030.1"/>
</dbReference>
<dbReference type="GO" id="GO:0031992">
    <property type="term" value="F:energy transducer activity"/>
    <property type="evidence" value="ECO:0007669"/>
    <property type="project" value="InterPro"/>
</dbReference>
<evidence type="ECO:0000313" key="2">
    <source>
        <dbReference type="EMBL" id="MBF1415096.1"/>
    </source>
</evidence>
<sequence>MKRLFFMFLFLGTITMNSLAQEEKPIKYETKNFSLPDKMPLYPGGDGALRAFLSLNLHYPEKAQAFGVEGRSLMKFCVSSDGSIKDISAVDCKITNYNRTEFNKLPLSKQESLKKECAKAFAKEAARVIRLMPKWEPAELNGKKMNVYYSLPFTFKLR</sequence>
<dbReference type="PANTHER" id="PTHR33446:SF2">
    <property type="entry name" value="PROTEIN TONB"/>
    <property type="match status" value="1"/>
</dbReference>
<dbReference type="PANTHER" id="PTHR33446">
    <property type="entry name" value="PROTEIN TONB-RELATED"/>
    <property type="match status" value="1"/>
</dbReference>
<organism evidence="2 3">
    <name type="scientific">Prevotella histicola</name>
    <dbReference type="NCBI Taxonomy" id="470565"/>
    <lineage>
        <taxon>Bacteria</taxon>
        <taxon>Pseudomonadati</taxon>
        <taxon>Bacteroidota</taxon>
        <taxon>Bacteroidia</taxon>
        <taxon>Bacteroidales</taxon>
        <taxon>Prevotellaceae</taxon>
        <taxon>Prevotella</taxon>
    </lineage>
</organism>
<dbReference type="Gene3D" id="3.30.1150.10">
    <property type="match status" value="1"/>
</dbReference>
<dbReference type="InterPro" id="IPR003538">
    <property type="entry name" value="TonB"/>
</dbReference>
<gene>
    <name evidence="2" type="ORF">HXN33_05890</name>
</gene>
<protein>
    <submittedName>
        <fullName evidence="2">TonB-dependent receptor</fullName>
    </submittedName>
</protein>
<dbReference type="Proteomes" id="UP000757461">
    <property type="component" value="Unassembled WGS sequence"/>
</dbReference>
<dbReference type="SUPFAM" id="SSF74653">
    <property type="entry name" value="TolA/TonB C-terminal domain"/>
    <property type="match status" value="1"/>
</dbReference>
<dbReference type="GeneID" id="66730973"/>
<comment type="caution">
    <text evidence="2">The sequence shown here is derived from an EMBL/GenBank/DDBJ whole genome shotgun (WGS) entry which is preliminary data.</text>
</comment>
<evidence type="ECO:0000313" key="3">
    <source>
        <dbReference type="Proteomes" id="UP000757461"/>
    </source>
</evidence>
<proteinExistence type="predicted"/>
<dbReference type="GO" id="GO:0098797">
    <property type="term" value="C:plasma membrane protein complex"/>
    <property type="evidence" value="ECO:0007669"/>
    <property type="project" value="TreeGrafter"/>
</dbReference>
<keyword evidence="1" id="KW-0732">Signal</keyword>
<accession>A0A930N4U4</accession>
<dbReference type="AlphaFoldDB" id="A0A930N4U4"/>
<dbReference type="EMBL" id="JABZSQ010000091">
    <property type="protein sequence ID" value="MBF1415096.1"/>
    <property type="molecule type" value="Genomic_DNA"/>
</dbReference>
<keyword evidence="2" id="KW-0675">Receptor</keyword>
<dbReference type="PRINTS" id="PR01374">
    <property type="entry name" value="TONBPROTEIN"/>
</dbReference>
<feature type="chain" id="PRO_5037642396" evidence="1">
    <location>
        <begin position="21"/>
        <end position="158"/>
    </location>
</feature>
<dbReference type="GO" id="GO:0030288">
    <property type="term" value="C:outer membrane-bounded periplasmic space"/>
    <property type="evidence" value="ECO:0007669"/>
    <property type="project" value="InterPro"/>
</dbReference>
<feature type="signal peptide" evidence="1">
    <location>
        <begin position="1"/>
        <end position="20"/>
    </location>
</feature>
<reference evidence="2" key="1">
    <citation type="submission" date="2020-04" db="EMBL/GenBank/DDBJ databases">
        <title>Deep metagenomics examines the oral microbiome during advanced dental caries in children, revealing novel taxa and co-occurrences with host molecules.</title>
        <authorList>
            <person name="Baker J.L."/>
            <person name="Morton J.T."/>
            <person name="Dinis M."/>
            <person name="Alvarez R."/>
            <person name="Tran N.C."/>
            <person name="Knight R."/>
            <person name="Edlund A."/>
        </authorList>
    </citation>
    <scope>NUCLEOTIDE SEQUENCE</scope>
    <source>
        <strain evidence="2">JCVI_25_bin.9</strain>
    </source>
</reference>
<name>A0A930N4U4_9BACT</name>
<evidence type="ECO:0000256" key="1">
    <source>
        <dbReference type="SAM" id="SignalP"/>
    </source>
</evidence>
<dbReference type="GO" id="GO:0015891">
    <property type="term" value="P:siderophore transport"/>
    <property type="evidence" value="ECO:0007669"/>
    <property type="project" value="InterPro"/>
</dbReference>